<dbReference type="Pfam" id="PF11361">
    <property type="entry name" value="DUF3159"/>
    <property type="match status" value="1"/>
</dbReference>
<dbReference type="RefSeq" id="WP_183374218.1">
    <property type="nucleotide sequence ID" value="NZ_CBCSFZ010000005.1"/>
</dbReference>
<protein>
    <recommendedName>
        <fullName evidence="4">DUF3159 domain-containing protein</fullName>
    </recommendedName>
</protein>
<keyword evidence="1" id="KW-0812">Transmembrane</keyword>
<reference evidence="2 3" key="1">
    <citation type="submission" date="2020-08" db="EMBL/GenBank/DDBJ databases">
        <title>Sequencing the genomes of 1000 actinobacteria strains.</title>
        <authorList>
            <person name="Klenk H.-P."/>
        </authorList>
    </citation>
    <scope>NUCLEOTIDE SEQUENCE [LARGE SCALE GENOMIC DNA]</scope>
    <source>
        <strain evidence="2 3">DSM 23040</strain>
    </source>
</reference>
<evidence type="ECO:0000256" key="1">
    <source>
        <dbReference type="SAM" id="Phobius"/>
    </source>
</evidence>
<feature type="transmembrane region" description="Helical" evidence="1">
    <location>
        <begin position="163"/>
        <end position="183"/>
    </location>
</feature>
<gene>
    <name evidence="2" type="ORF">FHX50_000547</name>
</gene>
<name>A0A839QTW8_9MICO</name>
<feature type="transmembrane region" description="Helical" evidence="1">
    <location>
        <begin position="86"/>
        <end position="104"/>
    </location>
</feature>
<feature type="transmembrane region" description="Helical" evidence="1">
    <location>
        <begin position="189"/>
        <end position="212"/>
    </location>
</feature>
<evidence type="ECO:0000313" key="3">
    <source>
        <dbReference type="Proteomes" id="UP000568050"/>
    </source>
</evidence>
<proteinExistence type="predicted"/>
<sequence>MTPDNDRPVSERGSEKGMRAAFTQDDFSVSDAIGGPRGILESVLPTLIFVVLYVITRDVTVPAVAAVTAVIVLLLARLVQRQSVSTVLGGVVAVAASAVLAVRSGDGSDFFLIGIITNAVSCTVLVASVLAGWPLVGVLAGMMDQRIADWREHPSARSVYRRATLVLAGLFAAKVAVQAPLYLTDQVEALGAAKLVMGLPAFALVVFFIYLMHRALLQRLGRAEQPPTDQST</sequence>
<feature type="transmembrane region" description="Helical" evidence="1">
    <location>
        <begin position="110"/>
        <end position="142"/>
    </location>
</feature>
<dbReference type="InterPro" id="IPR016566">
    <property type="entry name" value="UCP010219"/>
</dbReference>
<organism evidence="2 3">
    <name type="scientific">Helcobacillus massiliensis</name>
    <dbReference type="NCBI Taxonomy" id="521392"/>
    <lineage>
        <taxon>Bacteria</taxon>
        <taxon>Bacillati</taxon>
        <taxon>Actinomycetota</taxon>
        <taxon>Actinomycetes</taxon>
        <taxon>Micrococcales</taxon>
        <taxon>Dermabacteraceae</taxon>
        <taxon>Helcobacillus</taxon>
    </lineage>
</organism>
<comment type="caution">
    <text evidence="2">The sequence shown here is derived from an EMBL/GenBank/DDBJ whole genome shotgun (WGS) entry which is preliminary data.</text>
</comment>
<keyword evidence="3" id="KW-1185">Reference proteome</keyword>
<keyword evidence="1" id="KW-1133">Transmembrane helix</keyword>
<dbReference type="Proteomes" id="UP000568050">
    <property type="component" value="Unassembled WGS sequence"/>
</dbReference>
<feature type="transmembrane region" description="Helical" evidence="1">
    <location>
        <begin position="61"/>
        <end position="79"/>
    </location>
</feature>
<dbReference type="EMBL" id="JACHWP010000001">
    <property type="protein sequence ID" value="MBB3022299.1"/>
    <property type="molecule type" value="Genomic_DNA"/>
</dbReference>
<keyword evidence="1" id="KW-0472">Membrane</keyword>
<dbReference type="PIRSF" id="PIRSF010219">
    <property type="entry name" value="UCP010219"/>
    <property type="match status" value="1"/>
</dbReference>
<evidence type="ECO:0008006" key="4">
    <source>
        <dbReference type="Google" id="ProtNLM"/>
    </source>
</evidence>
<evidence type="ECO:0000313" key="2">
    <source>
        <dbReference type="EMBL" id="MBB3022299.1"/>
    </source>
</evidence>
<dbReference type="AlphaFoldDB" id="A0A839QTW8"/>
<accession>A0A839QTW8</accession>